<dbReference type="OrthoDB" id="9801814at2"/>
<dbReference type="Pfam" id="PF25917">
    <property type="entry name" value="BSH_RND"/>
    <property type="match status" value="1"/>
</dbReference>
<dbReference type="Gene3D" id="2.40.420.20">
    <property type="match status" value="1"/>
</dbReference>
<organism evidence="7 8">
    <name type="scientific">Megasphaera paucivorans</name>
    <dbReference type="NCBI Taxonomy" id="349095"/>
    <lineage>
        <taxon>Bacteria</taxon>
        <taxon>Bacillati</taxon>
        <taxon>Bacillota</taxon>
        <taxon>Negativicutes</taxon>
        <taxon>Veillonellales</taxon>
        <taxon>Veillonellaceae</taxon>
        <taxon>Megasphaera</taxon>
    </lineage>
</organism>
<dbReference type="GO" id="GO:0022857">
    <property type="term" value="F:transmembrane transporter activity"/>
    <property type="evidence" value="ECO:0007669"/>
    <property type="project" value="InterPro"/>
</dbReference>
<dbReference type="Pfam" id="PF25876">
    <property type="entry name" value="HH_MFP_RND"/>
    <property type="match status" value="1"/>
</dbReference>
<accession>A0A1G9V6B4</accession>
<dbReference type="GO" id="GO:0046677">
    <property type="term" value="P:response to antibiotic"/>
    <property type="evidence" value="ECO:0007669"/>
    <property type="project" value="TreeGrafter"/>
</dbReference>
<dbReference type="Gene3D" id="2.40.30.170">
    <property type="match status" value="1"/>
</dbReference>
<dbReference type="Proteomes" id="UP000199309">
    <property type="component" value="Unassembled WGS sequence"/>
</dbReference>
<evidence type="ECO:0000313" key="7">
    <source>
        <dbReference type="EMBL" id="SDM67701.1"/>
    </source>
</evidence>
<dbReference type="InterPro" id="IPR058624">
    <property type="entry name" value="MdtA-like_HH"/>
</dbReference>
<dbReference type="RefSeq" id="WP_091649684.1">
    <property type="nucleotide sequence ID" value="NZ_FNHQ01000011.1"/>
</dbReference>
<dbReference type="STRING" id="349095.SAMN05660299_01344"/>
<evidence type="ECO:0000259" key="4">
    <source>
        <dbReference type="Pfam" id="PF25917"/>
    </source>
</evidence>
<dbReference type="EMBL" id="FNHQ01000011">
    <property type="protein sequence ID" value="SDM67701.1"/>
    <property type="molecule type" value="Genomic_DNA"/>
</dbReference>
<keyword evidence="8" id="KW-1185">Reference proteome</keyword>
<evidence type="ECO:0000259" key="6">
    <source>
        <dbReference type="Pfam" id="PF25967"/>
    </source>
</evidence>
<feature type="domain" description="Multidrug resistance protein MdtA-like alpha-helical hairpin" evidence="3">
    <location>
        <begin position="110"/>
        <end position="171"/>
    </location>
</feature>
<feature type="domain" description="Multidrug resistance protein MdtA-like barrel-sandwich hybrid" evidence="4">
    <location>
        <begin position="68"/>
        <end position="208"/>
    </location>
</feature>
<sequence>MLKKPSRKVCFGIIIFIMAAGIGIAKSGILFNSHIPKRPQAVEVKAMKVEAKDTPVTYEFVGKVASKNEVSIMSKISGNIINKMVKGGDVVYKGQPLFQIDDKQYQSKINAVKGTLSKDTAALRSTQRDLERYKMLAQVQGIAQQTVDSYEAQAEEDQATVDSDQAALNEAMEDEQDTLILSPVDGRIDVNDLSVGQYVSAGSSTLATVSSLDPIWVQYTISENEYITLAQNGQASLPEDFKSNLKLILSNGSEYPLRGKIDAIDKGIGSDTGTLTIKAVFDNPQHFLIPGMFAKIIATGEIRKNAVLVPQQSVKDLLDSSFVYIIKADNTIETRKVKLGPKVGNMVIIDDGVKAGESVVVDGVDKIKDGSMVEPTFVTADEFSNT</sequence>
<protein>
    <submittedName>
        <fullName evidence="7">Membrane fusion protein, multidrug efflux system</fullName>
    </submittedName>
</protein>
<comment type="similarity">
    <text evidence="2">Belongs to the membrane fusion protein (MFP) (TC 8.A.1) family.</text>
</comment>
<dbReference type="NCBIfam" id="TIGR01730">
    <property type="entry name" value="RND_mfp"/>
    <property type="match status" value="1"/>
</dbReference>
<dbReference type="SUPFAM" id="SSF111369">
    <property type="entry name" value="HlyD-like secretion proteins"/>
    <property type="match status" value="1"/>
</dbReference>
<dbReference type="PANTHER" id="PTHR30158">
    <property type="entry name" value="ACRA/E-RELATED COMPONENT OF DRUG EFFLUX TRANSPORTER"/>
    <property type="match status" value="1"/>
</dbReference>
<gene>
    <name evidence="7" type="ORF">SAMN05660299_01344</name>
</gene>
<dbReference type="InterPro" id="IPR006143">
    <property type="entry name" value="RND_pump_MFP"/>
</dbReference>
<dbReference type="Gene3D" id="2.40.50.100">
    <property type="match status" value="1"/>
</dbReference>
<proteinExistence type="inferred from homology"/>
<feature type="domain" description="Multidrug resistance protein MdtA-like beta-barrel" evidence="5">
    <location>
        <begin position="214"/>
        <end position="296"/>
    </location>
</feature>
<evidence type="ECO:0000256" key="2">
    <source>
        <dbReference type="ARBA" id="ARBA00009477"/>
    </source>
</evidence>
<dbReference type="AlphaFoldDB" id="A0A1G9V6B4"/>
<evidence type="ECO:0000259" key="5">
    <source>
        <dbReference type="Pfam" id="PF25944"/>
    </source>
</evidence>
<comment type="subcellular location">
    <subcellularLocation>
        <location evidence="1">Cell envelope</location>
    </subcellularLocation>
</comment>
<dbReference type="Pfam" id="PF25944">
    <property type="entry name" value="Beta-barrel_RND"/>
    <property type="match status" value="1"/>
</dbReference>
<dbReference type="InterPro" id="IPR058627">
    <property type="entry name" value="MdtA-like_C"/>
</dbReference>
<dbReference type="InterPro" id="IPR058625">
    <property type="entry name" value="MdtA-like_BSH"/>
</dbReference>
<dbReference type="FunFam" id="2.40.420.20:FF:000001">
    <property type="entry name" value="Efflux RND transporter periplasmic adaptor subunit"/>
    <property type="match status" value="1"/>
</dbReference>
<feature type="domain" description="Multidrug resistance protein MdtA-like C-terminal permuted SH3" evidence="6">
    <location>
        <begin position="305"/>
        <end position="366"/>
    </location>
</feature>
<evidence type="ECO:0000256" key="1">
    <source>
        <dbReference type="ARBA" id="ARBA00004196"/>
    </source>
</evidence>
<evidence type="ECO:0000259" key="3">
    <source>
        <dbReference type="Pfam" id="PF25876"/>
    </source>
</evidence>
<reference evidence="7 8" key="1">
    <citation type="submission" date="2016-10" db="EMBL/GenBank/DDBJ databases">
        <authorList>
            <person name="de Groot N.N."/>
        </authorList>
    </citation>
    <scope>NUCLEOTIDE SEQUENCE [LARGE SCALE GENOMIC DNA]</scope>
    <source>
        <strain evidence="7 8">DSM 16981</strain>
    </source>
</reference>
<dbReference type="InterPro" id="IPR058626">
    <property type="entry name" value="MdtA-like_b-barrel"/>
</dbReference>
<dbReference type="GO" id="GO:0030313">
    <property type="term" value="C:cell envelope"/>
    <property type="evidence" value="ECO:0007669"/>
    <property type="project" value="UniProtKB-SubCell"/>
</dbReference>
<name>A0A1G9V6B4_9FIRM</name>
<evidence type="ECO:0000313" key="8">
    <source>
        <dbReference type="Proteomes" id="UP000199309"/>
    </source>
</evidence>
<dbReference type="GO" id="GO:0005886">
    <property type="term" value="C:plasma membrane"/>
    <property type="evidence" value="ECO:0007669"/>
    <property type="project" value="TreeGrafter"/>
</dbReference>
<dbReference type="Gene3D" id="1.10.287.470">
    <property type="entry name" value="Helix hairpin bin"/>
    <property type="match status" value="1"/>
</dbReference>
<dbReference type="Pfam" id="PF25967">
    <property type="entry name" value="RND-MFP_C"/>
    <property type="match status" value="1"/>
</dbReference>